<sequence>MSPSLATFTPALGPQPANAHFYSAHTTTLHMKEKVFSITGDDFTIKTVDGTEVCKCKGKVISLKDKKKFVGTDGKEIFTLGNKMLSIHKSFHAESPTGHDFEVHGHWKMIGSRSTVTFKNAADGNAVELEILGSWMDRSAEIKWGGRQVAHISRSFFNVREMFGDKQTYFVTVAPNVDLSMIAAICVSLDERENEDK</sequence>
<evidence type="ECO:0000256" key="1">
    <source>
        <dbReference type="ARBA" id="ARBA00005437"/>
    </source>
</evidence>
<name>A0AAV9JLG9_9PEZI</name>
<dbReference type="Proteomes" id="UP001324427">
    <property type="component" value="Unassembled WGS sequence"/>
</dbReference>
<dbReference type="Pfam" id="PF04525">
    <property type="entry name" value="LOR"/>
    <property type="match status" value="1"/>
</dbReference>
<keyword evidence="3" id="KW-1185">Reference proteome</keyword>
<dbReference type="InterPro" id="IPR007612">
    <property type="entry name" value="LOR"/>
</dbReference>
<comment type="caution">
    <text evidence="2">The sequence shown here is derived from an EMBL/GenBank/DDBJ whole genome shotgun (WGS) entry which is preliminary data.</text>
</comment>
<accession>A0AAV9JLG9</accession>
<organism evidence="2 3">
    <name type="scientific">Oleoguttula mirabilis</name>
    <dbReference type="NCBI Taxonomy" id="1507867"/>
    <lineage>
        <taxon>Eukaryota</taxon>
        <taxon>Fungi</taxon>
        <taxon>Dikarya</taxon>
        <taxon>Ascomycota</taxon>
        <taxon>Pezizomycotina</taxon>
        <taxon>Dothideomycetes</taxon>
        <taxon>Dothideomycetidae</taxon>
        <taxon>Mycosphaerellales</taxon>
        <taxon>Teratosphaeriaceae</taxon>
        <taxon>Oleoguttula</taxon>
    </lineage>
</organism>
<dbReference type="InterPro" id="IPR038595">
    <property type="entry name" value="LOR_sf"/>
</dbReference>
<dbReference type="PANTHER" id="PTHR31087:SF161">
    <property type="entry name" value="TUBBY C 2 FAMILY PROTEIN"/>
    <property type="match status" value="1"/>
</dbReference>
<protein>
    <submittedName>
        <fullName evidence="2">Uncharacterized protein</fullName>
    </submittedName>
</protein>
<proteinExistence type="inferred from homology"/>
<gene>
    <name evidence="2" type="ORF">LTR36_002304</name>
</gene>
<evidence type="ECO:0000313" key="3">
    <source>
        <dbReference type="Proteomes" id="UP001324427"/>
    </source>
</evidence>
<reference evidence="2 3" key="1">
    <citation type="submission" date="2021-11" db="EMBL/GenBank/DDBJ databases">
        <title>Black yeast isolated from Biological Soil Crust.</title>
        <authorList>
            <person name="Kurbessoian T."/>
        </authorList>
    </citation>
    <scope>NUCLEOTIDE SEQUENCE [LARGE SCALE GENOMIC DNA]</scope>
    <source>
        <strain evidence="2 3">CCFEE 5522</strain>
    </source>
</reference>
<evidence type="ECO:0000313" key="2">
    <source>
        <dbReference type="EMBL" id="KAK4546167.1"/>
    </source>
</evidence>
<dbReference type="Gene3D" id="2.40.160.200">
    <property type="entry name" value="LURP1-related"/>
    <property type="match status" value="1"/>
</dbReference>
<dbReference type="AlphaFoldDB" id="A0AAV9JLG9"/>
<dbReference type="EMBL" id="JAVFHQ010000016">
    <property type="protein sequence ID" value="KAK4546167.1"/>
    <property type="molecule type" value="Genomic_DNA"/>
</dbReference>
<dbReference type="PANTHER" id="PTHR31087">
    <property type="match status" value="1"/>
</dbReference>
<dbReference type="SUPFAM" id="SSF54518">
    <property type="entry name" value="Tubby C-terminal domain-like"/>
    <property type="match status" value="1"/>
</dbReference>
<dbReference type="InterPro" id="IPR025659">
    <property type="entry name" value="Tubby-like_C"/>
</dbReference>
<comment type="similarity">
    <text evidence="1">Belongs to the LOR family.</text>
</comment>